<name>A0ABW5ZGE3_9BACL</name>
<dbReference type="EMBL" id="JBHUPG010000007">
    <property type="protein sequence ID" value="MFD2911166.1"/>
    <property type="molecule type" value="Genomic_DNA"/>
</dbReference>
<reference evidence="2" key="1">
    <citation type="journal article" date="2019" name="Int. J. Syst. Evol. Microbiol.">
        <title>The Global Catalogue of Microorganisms (GCM) 10K type strain sequencing project: providing services to taxonomists for standard genome sequencing and annotation.</title>
        <authorList>
            <consortium name="The Broad Institute Genomics Platform"/>
            <consortium name="The Broad Institute Genome Sequencing Center for Infectious Disease"/>
            <person name="Wu L."/>
            <person name="Ma J."/>
        </authorList>
    </citation>
    <scope>NUCLEOTIDE SEQUENCE [LARGE SCALE GENOMIC DNA]</scope>
    <source>
        <strain evidence="2">KCTC 13528</strain>
    </source>
</reference>
<gene>
    <name evidence="1" type="ORF">ACFS5P_04710</name>
</gene>
<evidence type="ECO:0000313" key="1">
    <source>
        <dbReference type="EMBL" id="MFD2911166.1"/>
    </source>
</evidence>
<dbReference type="RefSeq" id="WP_204728597.1">
    <property type="nucleotide sequence ID" value="NZ_JAFBDK010000004.1"/>
</dbReference>
<dbReference type="Proteomes" id="UP001597561">
    <property type="component" value="Unassembled WGS sequence"/>
</dbReference>
<protein>
    <recommendedName>
        <fullName evidence="3">Copper amine oxidase-like N-terminal domain-containing protein</fullName>
    </recommendedName>
</protein>
<evidence type="ECO:0000313" key="2">
    <source>
        <dbReference type="Proteomes" id="UP001597561"/>
    </source>
</evidence>
<sequence length="457" mass="50947">MKWALSFFTLLLMTAAAGLLYFQWTGYDSAAASDEKVLVSQTLDVNITPSVITVSQMIDGLPDAEFLIDWPEFAAPVPCKEECGRVSENMDKVIAGEETSVTLTYTLQTILPGTPELLKNWSAKLRGTEVESTSIHITESYQSEGTWISSLPFNGNSQLELIRFSSYSHHGNEGELMWVPGQLYPGLTGPGQTVFSPSDTLPELSLSDYAADFPFTAVVTDYYAVEDSNDFIIINNLNDPDALTKQINEHVMKKSYGLSGESQFVIDYVLLQLLSGETDSEKAKFADQAVRSALSKSKLTEWEQWLHKKRNSLSAADLDQKLSDLIKGKTEFFKLNAASDAYIPLSVIDSREITLNGELLENAYRIDSENESYYTLLPLLENLGYAVQHEAGSVTASGDSSYTFYPDEASFRYNGSGYDLMSPPVISMNSQLYIQERWVQKFLLLSVEKDQQIHLTK</sequence>
<comment type="caution">
    <text evidence="1">The sequence shown here is derived from an EMBL/GenBank/DDBJ whole genome shotgun (WGS) entry which is preliminary data.</text>
</comment>
<proteinExistence type="predicted"/>
<evidence type="ECO:0008006" key="3">
    <source>
        <dbReference type="Google" id="ProtNLM"/>
    </source>
</evidence>
<keyword evidence="2" id="KW-1185">Reference proteome</keyword>
<organism evidence="1 2">
    <name type="scientific">Jeotgalibacillus terrae</name>
    <dbReference type="NCBI Taxonomy" id="587735"/>
    <lineage>
        <taxon>Bacteria</taxon>
        <taxon>Bacillati</taxon>
        <taxon>Bacillota</taxon>
        <taxon>Bacilli</taxon>
        <taxon>Bacillales</taxon>
        <taxon>Caryophanaceae</taxon>
        <taxon>Jeotgalibacillus</taxon>
    </lineage>
</organism>
<accession>A0ABW5ZGE3</accession>